<dbReference type="Gene3D" id="3.90.180.10">
    <property type="entry name" value="Medium-chain alcohol dehydrogenases, catalytic domain"/>
    <property type="match status" value="1"/>
</dbReference>
<keyword evidence="2" id="KW-0560">Oxidoreductase</keyword>
<dbReference type="Pfam" id="PF13602">
    <property type="entry name" value="ADH_zinc_N_2"/>
    <property type="match status" value="1"/>
</dbReference>
<dbReference type="EC" id="1.3.1.105" evidence="2"/>
<dbReference type="Gene3D" id="3.40.50.720">
    <property type="entry name" value="NAD(P)-binding Rossmann-like Domain"/>
    <property type="match status" value="1"/>
</dbReference>
<dbReference type="SUPFAM" id="SSF50129">
    <property type="entry name" value="GroES-like"/>
    <property type="match status" value="1"/>
</dbReference>
<dbReference type="EMBL" id="JBANRG010000020">
    <property type="protein sequence ID" value="KAK7457035.1"/>
    <property type="molecule type" value="Genomic_DNA"/>
</dbReference>
<reference evidence="2 3" key="1">
    <citation type="submission" date="2024-01" db="EMBL/GenBank/DDBJ databases">
        <title>A draft genome for the cacao thread blight pathogen Marasmiellus scandens.</title>
        <authorList>
            <person name="Baruah I.K."/>
            <person name="Leung J."/>
            <person name="Bukari Y."/>
            <person name="Amoako-Attah I."/>
            <person name="Meinhardt L.W."/>
            <person name="Bailey B.A."/>
            <person name="Cohen S.P."/>
        </authorList>
    </citation>
    <scope>NUCLEOTIDE SEQUENCE [LARGE SCALE GENOMIC DNA]</scope>
    <source>
        <strain evidence="2 3">GH-19</strain>
    </source>
</reference>
<dbReference type="Proteomes" id="UP001498398">
    <property type="component" value="Unassembled WGS sequence"/>
</dbReference>
<dbReference type="CDD" id="cd08267">
    <property type="entry name" value="MDR1"/>
    <property type="match status" value="1"/>
</dbReference>
<feature type="domain" description="Enoyl reductase (ER)" evidence="1">
    <location>
        <begin position="31"/>
        <end position="391"/>
    </location>
</feature>
<dbReference type="InterPro" id="IPR036291">
    <property type="entry name" value="NAD(P)-bd_dom_sf"/>
</dbReference>
<sequence length="396" mass="42384">MNDPSSSSSFSSSTLPKTQHAWTYTSQGLPRDILSLSTTFPVPPPPSGSNLLIRVTHVGLNPGCYMTLQAIPPFIRKIVSQGKTTWIPEGEFSGIVVLVGPGVARAESRIQTDAAGRQKLDSGSSNERIFTPGTCVFGSLPVSALLGGDGALAQYISVSSSQVAVAPSSMKMEEAAGLSGAGCTAWAMLNEVPGLSLDITKDTRVFVNGGSGGVGTMLIQLAKNMGAHVVATCSERSRALIESLGADEVIDYQSTSPLPTHLTSHYSSQNRKFDYIFDTIGSQTLFLSSPSYLVPHGAYINVGNFEGIGNTVLRAVWNTYARWYLPTFLGGVPRRYIMVSTTPNGIKAGMLARMVEDGKLRVVIDEVVEFEDVLRAYDRMLARNALGKIIIKVQDV</sequence>
<organism evidence="2 3">
    <name type="scientific">Marasmiellus scandens</name>
    <dbReference type="NCBI Taxonomy" id="2682957"/>
    <lineage>
        <taxon>Eukaryota</taxon>
        <taxon>Fungi</taxon>
        <taxon>Dikarya</taxon>
        <taxon>Basidiomycota</taxon>
        <taxon>Agaricomycotina</taxon>
        <taxon>Agaricomycetes</taxon>
        <taxon>Agaricomycetidae</taxon>
        <taxon>Agaricales</taxon>
        <taxon>Marasmiineae</taxon>
        <taxon>Omphalotaceae</taxon>
        <taxon>Marasmiellus</taxon>
    </lineage>
</organism>
<evidence type="ECO:0000313" key="2">
    <source>
        <dbReference type="EMBL" id="KAK7457035.1"/>
    </source>
</evidence>
<proteinExistence type="predicted"/>
<keyword evidence="3" id="KW-1185">Reference proteome</keyword>
<name>A0ABR1JCB2_9AGAR</name>
<dbReference type="InterPro" id="IPR050700">
    <property type="entry name" value="YIM1/Zinc_Alcohol_DH_Fams"/>
</dbReference>
<protein>
    <submittedName>
        <fullName evidence="2">Zinc ion binding</fullName>
        <ecNumber evidence="2">1.3.1.105</ecNumber>
    </submittedName>
</protein>
<accession>A0ABR1JCB2</accession>
<evidence type="ECO:0000313" key="3">
    <source>
        <dbReference type="Proteomes" id="UP001498398"/>
    </source>
</evidence>
<gene>
    <name evidence="2" type="primary">YIM1</name>
    <name evidence="2" type="ORF">VKT23_010338</name>
</gene>
<comment type="caution">
    <text evidence="2">The sequence shown here is derived from an EMBL/GenBank/DDBJ whole genome shotgun (WGS) entry which is preliminary data.</text>
</comment>
<dbReference type="PANTHER" id="PTHR11695">
    <property type="entry name" value="ALCOHOL DEHYDROGENASE RELATED"/>
    <property type="match status" value="1"/>
</dbReference>
<dbReference type="SMART" id="SM00829">
    <property type="entry name" value="PKS_ER"/>
    <property type="match status" value="1"/>
</dbReference>
<dbReference type="InterPro" id="IPR020843">
    <property type="entry name" value="ER"/>
</dbReference>
<dbReference type="PANTHER" id="PTHR11695:SF294">
    <property type="entry name" value="RETICULON-4-INTERACTING PROTEIN 1, MITOCHONDRIAL"/>
    <property type="match status" value="1"/>
</dbReference>
<dbReference type="InterPro" id="IPR011032">
    <property type="entry name" value="GroES-like_sf"/>
</dbReference>
<dbReference type="SUPFAM" id="SSF51735">
    <property type="entry name" value="NAD(P)-binding Rossmann-fold domains"/>
    <property type="match status" value="1"/>
</dbReference>
<dbReference type="GO" id="GO:0102978">
    <property type="term" value="F:furaneol oxidoreductase activity"/>
    <property type="evidence" value="ECO:0007669"/>
    <property type="project" value="UniProtKB-EC"/>
</dbReference>
<evidence type="ECO:0000259" key="1">
    <source>
        <dbReference type="SMART" id="SM00829"/>
    </source>
</evidence>